<feature type="compositionally biased region" description="Basic residues" evidence="1">
    <location>
        <begin position="1"/>
        <end position="10"/>
    </location>
</feature>
<dbReference type="Gene3D" id="3.90.79.10">
    <property type="entry name" value="Nucleoside Triphosphate Pyrophosphohydrolase"/>
    <property type="match status" value="1"/>
</dbReference>
<name>E2Q0Z5_STRCL</name>
<dbReference type="OrthoDB" id="9814308at2"/>
<evidence type="ECO:0000313" key="3">
    <source>
        <dbReference type="EMBL" id="EFG06538.1"/>
    </source>
</evidence>
<reference evidence="3 4" key="1">
    <citation type="journal article" date="2010" name="Genome Biol. Evol.">
        <title>The sequence of a 1.8-mb bacterial linear plasmid reveals a rich evolutionary reservoir of secondary metabolic pathways.</title>
        <authorList>
            <person name="Medema M.H."/>
            <person name="Trefzer A."/>
            <person name="Kovalchuk A."/>
            <person name="van den Berg M."/>
            <person name="Mueller U."/>
            <person name="Heijne W."/>
            <person name="Wu L."/>
            <person name="Alam M.T."/>
            <person name="Ronning C.M."/>
            <person name="Nierman W.C."/>
            <person name="Bovenberg R.A.L."/>
            <person name="Breitling R."/>
            <person name="Takano E."/>
        </authorList>
    </citation>
    <scope>NUCLEOTIDE SEQUENCE [LARGE SCALE GENOMIC DNA]</scope>
    <source>
        <strain evidence="4">ATCC 27064 / DSM 738 / JCM 4710 / NBRC 13307 / NCIMB 12785 / NRRL 3585 / VKM Ac-602</strain>
    </source>
</reference>
<dbReference type="InterPro" id="IPR015797">
    <property type="entry name" value="NUDIX_hydrolase-like_dom_sf"/>
</dbReference>
<dbReference type="SUPFAM" id="SSF55811">
    <property type="entry name" value="Nudix"/>
    <property type="match status" value="1"/>
</dbReference>
<dbReference type="AlphaFoldDB" id="E2Q0Z5"/>
<gene>
    <name evidence="3" type="ORF">SCLAV_1461</name>
</gene>
<protein>
    <submittedName>
        <fullName evidence="3">Putative mutT-like protein</fullName>
    </submittedName>
</protein>
<feature type="region of interest" description="Disordered" evidence="1">
    <location>
        <begin position="130"/>
        <end position="162"/>
    </location>
</feature>
<evidence type="ECO:0000313" key="4">
    <source>
        <dbReference type="Proteomes" id="UP000002357"/>
    </source>
</evidence>
<dbReference type="eggNOG" id="COG1051">
    <property type="taxonomic scope" value="Bacteria"/>
</dbReference>
<dbReference type="Proteomes" id="UP000002357">
    <property type="component" value="Chromosome"/>
</dbReference>
<sequence length="162" mass="17225">MGAKRTRRIGYWKDPEAPEPTSRRTSASVFARDEAGRLLLLRRVDNDLWTIPAGGVTRGETVGEADVRECREGRTTAVAAQRPRFPRRAGSGAVCCCQKAGSSSSGGGGGTTAGVHMPFSSSAMWSSLTLRTRTPGSSSKRSRVSAMAAVRVSARTTQRKPA</sequence>
<dbReference type="InterPro" id="IPR000086">
    <property type="entry name" value="NUDIX_hydrolase_dom"/>
</dbReference>
<dbReference type="EMBL" id="CM000913">
    <property type="protein sequence ID" value="EFG06538.1"/>
    <property type="molecule type" value="Genomic_DNA"/>
</dbReference>
<feature type="compositionally biased region" description="Low complexity" evidence="1">
    <location>
        <begin position="144"/>
        <end position="155"/>
    </location>
</feature>
<evidence type="ECO:0000256" key="1">
    <source>
        <dbReference type="SAM" id="MobiDB-lite"/>
    </source>
</evidence>
<proteinExistence type="predicted"/>
<feature type="domain" description="Nudix hydrolase" evidence="2">
    <location>
        <begin position="23"/>
        <end position="72"/>
    </location>
</feature>
<dbReference type="Pfam" id="PF00293">
    <property type="entry name" value="NUDIX"/>
    <property type="match status" value="1"/>
</dbReference>
<feature type="region of interest" description="Disordered" evidence="1">
    <location>
        <begin position="1"/>
        <end position="28"/>
    </location>
</feature>
<accession>E2Q0Z5</accession>
<dbReference type="CDD" id="cd02883">
    <property type="entry name" value="NUDIX_Hydrolase"/>
    <property type="match status" value="1"/>
</dbReference>
<organism evidence="3 4">
    <name type="scientific">Streptomyces clavuligerus</name>
    <dbReference type="NCBI Taxonomy" id="1901"/>
    <lineage>
        <taxon>Bacteria</taxon>
        <taxon>Bacillati</taxon>
        <taxon>Actinomycetota</taxon>
        <taxon>Actinomycetes</taxon>
        <taxon>Kitasatosporales</taxon>
        <taxon>Streptomycetaceae</taxon>
        <taxon>Streptomyces</taxon>
    </lineage>
</organism>
<keyword evidence="4" id="KW-1185">Reference proteome</keyword>
<evidence type="ECO:0000259" key="2">
    <source>
        <dbReference type="Pfam" id="PF00293"/>
    </source>
</evidence>